<proteinExistence type="inferred from homology"/>
<evidence type="ECO:0000256" key="2">
    <source>
        <dbReference type="ARBA" id="ARBA00010474"/>
    </source>
</evidence>
<dbReference type="InterPro" id="IPR041231">
    <property type="entry name" value="FlgA_N"/>
</dbReference>
<dbReference type="GO" id="GO:0042597">
    <property type="term" value="C:periplasmic space"/>
    <property type="evidence" value="ECO:0007669"/>
    <property type="project" value="UniProtKB-SubCell"/>
</dbReference>
<evidence type="ECO:0000256" key="5">
    <source>
        <dbReference type="ARBA" id="ARBA00022764"/>
    </source>
</evidence>
<dbReference type="GO" id="GO:0044780">
    <property type="term" value="P:bacterial-type flagellum assembly"/>
    <property type="evidence" value="ECO:0007669"/>
    <property type="project" value="InterPro"/>
</dbReference>
<evidence type="ECO:0000256" key="6">
    <source>
        <dbReference type="ARBA" id="ARBA00025643"/>
    </source>
</evidence>
<comment type="function">
    <text evidence="6">Involved in the assembly process of the P-ring formation. It may associate with FlgF on the rod constituting a structure essential for the P-ring assembly or may act as a modulator protein for the P-ring assembly.</text>
</comment>
<comment type="caution">
    <text evidence="9">The sequence shown here is derived from an EMBL/GenBank/DDBJ whole genome shotgun (WGS) entry which is preliminary data.</text>
</comment>
<keyword evidence="9" id="KW-0969">Cilium</keyword>
<evidence type="ECO:0000313" key="9">
    <source>
        <dbReference type="EMBL" id="TBU93923.1"/>
    </source>
</evidence>
<evidence type="ECO:0000256" key="4">
    <source>
        <dbReference type="ARBA" id="ARBA00022729"/>
    </source>
</evidence>
<evidence type="ECO:0000256" key="7">
    <source>
        <dbReference type="SAM" id="MobiDB-lite"/>
    </source>
</evidence>
<dbReference type="InterPro" id="IPR017585">
    <property type="entry name" value="SAF_FlgA"/>
</dbReference>
<dbReference type="AlphaFoldDB" id="A0A4Q9R568"/>
<keyword evidence="5" id="KW-0574">Periplasm</keyword>
<sequence length="266" mass="29230">MAKNGREPSLTSRSDGTQGGRQQWPAIKSLRWLAVLPALLALGYSPLTPASVTVPDQLIGATQSFLEQAVDEYLQRSNIQARHEVQVNRLDPRLRLPLCDKELTTTLENPAEPVGRVTTRVRCDGSTPWTVFVPGQVRLYREVVTLARPVKRESVLAEMDLALAERDVGLLNQGYLTDLDQAVGRKVTRALLPDQVIAPLHLRQAEVIRRGDQVVITARSGGINVRMPGEALSDGALGKQISVRNQRSQRVVRARVTGPGQVEVAM</sequence>
<accession>A0A4Q9R568</accession>
<dbReference type="InterPro" id="IPR039246">
    <property type="entry name" value="Flagellar_FlgA"/>
</dbReference>
<keyword evidence="9" id="KW-0282">Flagellum</keyword>
<dbReference type="PANTHER" id="PTHR36307:SF1">
    <property type="entry name" value="FLAGELLA BASAL BODY P-RING FORMATION PROTEIN FLGA"/>
    <property type="match status" value="1"/>
</dbReference>
<feature type="domain" description="SAF" evidence="8">
    <location>
        <begin position="141"/>
        <end position="203"/>
    </location>
</feature>
<comment type="similarity">
    <text evidence="2">Belongs to the FlgA family.</text>
</comment>
<dbReference type="InterPro" id="IPR013974">
    <property type="entry name" value="SAF"/>
</dbReference>
<dbReference type="Proteomes" id="UP000293172">
    <property type="component" value="Unassembled WGS sequence"/>
</dbReference>
<dbReference type="Pfam" id="PF13144">
    <property type="entry name" value="ChapFlgA"/>
    <property type="match status" value="1"/>
</dbReference>
<evidence type="ECO:0000313" key="10">
    <source>
        <dbReference type="Proteomes" id="UP000293172"/>
    </source>
</evidence>
<protein>
    <recommendedName>
        <fullName evidence="3">Flagella basal body P-ring formation protein FlgA</fullName>
    </recommendedName>
</protein>
<dbReference type="CDD" id="cd11614">
    <property type="entry name" value="SAF_CpaB_FlgA_like"/>
    <property type="match status" value="1"/>
</dbReference>
<dbReference type="PANTHER" id="PTHR36307">
    <property type="entry name" value="FLAGELLA BASAL BODY P-RING FORMATION PROTEIN FLGA"/>
    <property type="match status" value="1"/>
</dbReference>
<name>A0A4Q9R568_9GAMM</name>
<dbReference type="OrthoDB" id="1669037at2"/>
<dbReference type="EMBL" id="QJUL01000011">
    <property type="protein sequence ID" value="TBU93923.1"/>
    <property type="molecule type" value="Genomic_DNA"/>
</dbReference>
<dbReference type="Pfam" id="PF17656">
    <property type="entry name" value="ChapFlgA_N"/>
    <property type="match status" value="1"/>
</dbReference>
<organism evidence="9 10">
    <name type="scientific">Phytopseudomonas dryadis</name>
    <dbReference type="NCBI Taxonomy" id="2487520"/>
    <lineage>
        <taxon>Bacteria</taxon>
        <taxon>Pseudomonadati</taxon>
        <taxon>Pseudomonadota</taxon>
        <taxon>Gammaproteobacteria</taxon>
        <taxon>Pseudomonadales</taxon>
        <taxon>Pseudomonadaceae</taxon>
        <taxon>Phytopseudomonas</taxon>
    </lineage>
</organism>
<dbReference type="NCBIfam" id="TIGR03170">
    <property type="entry name" value="flgA_cterm"/>
    <property type="match status" value="1"/>
</dbReference>
<keyword evidence="9" id="KW-0966">Cell projection</keyword>
<keyword evidence="4" id="KW-0732">Signal</keyword>
<gene>
    <name evidence="9" type="primary">flgA</name>
    <name evidence="9" type="ORF">DNK44_09605</name>
</gene>
<dbReference type="Gene3D" id="3.90.1210.10">
    <property type="entry name" value="Antifreeze-like/N-acetylneuraminic acid synthase C-terminal domain"/>
    <property type="match status" value="1"/>
</dbReference>
<feature type="region of interest" description="Disordered" evidence="7">
    <location>
        <begin position="1"/>
        <end position="22"/>
    </location>
</feature>
<evidence type="ECO:0000256" key="3">
    <source>
        <dbReference type="ARBA" id="ARBA00014754"/>
    </source>
</evidence>
<evidence type="ECO:0000256" key="1">
    <source>
        <dbReference type="ARBA" id="ARBA00004418"/>
    </source>
</evidence>
<dbReference type="Gene3D" id="2.30.30.760">
    <property type="match status" value="1"/>
</dbReference>
<comment type="subcellular location">
    <subcellularLocation>
        <location evidence="1">Periplasm</location>
    </subcellularLocation>
</comment>
<dbReference type="SMART" id="SM00858">
    <property type="entry name" value="SAF"/>
    <property type="match status" value="1"/>
</dbReference>
<reference evidence="9 10" key="1">
    <citation type="submission" date="2018-06" db="EMBL/GenBank/DDBJ databases">
        <title>Three novel Pseudomonas species isolated from symptomatic oak.</title>
        <authorList>
            <person name="Bueno-Gonzalez V."/>
            <person name="Brady C."/>
        </authorList>
    </citation>
    <scope>NUCLEOTIDE SEQUENCE [LARGE SCALE GENOMIC DNA]</scope>
    <source>
        <strain evidence="9 10">P6B</strain>
    </source>
</reference>
<evidence type="ECO:0000259" key="8">
    <source>
        <dbReference type="SMART" id="SM00858"/>
    </source>
</evidence>